<feature type="domain" description="PHP" evidence="1">
    <location>
        <begin position="10"/>
        <end position="46"/>
    </location>
</feature>
<gene>
    <name evidence="2" type="ORF">K0U00_44900</name>
</gene>
<dbReference type="InterPro" id="IPR016195">
    <property type="entry name" value="Pol/histidinol_Pase-like"/>
</dbReference>
<dbReference type="InterPro" id="IPR052018">
    <property type="entry name" value="PHP_domain"/>
</dbReference>
<dbReference type="SUPFAM" id="SSF89550">
    <property type="entry name" value="PHP domain-like"/>
    <property type="match status" value="1"/>
</dbReference>
<reference evidence="2 3" key="1">
    <citation type="submission" date="2021-07" db="EMBL/GenBank/DDBJ databases">
        <title>Paenibacillus radiodurans sp. nov., isolated from the southeastern edge of Tengger Desert.</title>
        <authorList>
            <person name="Zhang G."/>
        </authorList>
    </citation>
    <scope>NUCLEOTIDE SEQUENCE [LARGE SCALE GENOMIC DNA]</scope>
    <source>
        <strain evidence="2 3">CCM 7311</strain>
    </source>
</reference>
<evidence type="ECO:0000259" key="1">
    <source>
        <dbReference type="Pfam" id="PF02811"/>
    </source>
</evidence>
<name>A0ABS7CJW5_9BACL</name>
<feature type="non-terminal residue" evidence="2">
    <location>
        <position position="50"/>
    </location>
</feature>
<comment type="caution">
    <text evidence="2">The sequence shown here is derived from an EMBL/GenBank/DDBJ whole genome shotgun (WGS) entry which is preliminary data.</text>
</comment>
<evidence type="ECO:0000313" key="3">
    <source>
        <dbReference type="Proteomes" id="UP001519887"/>
    </source>
</evidence>
<dbReference type="Proteomes" id="UP001519887">
    <property type="component" value="Unassembled WGS sequence"/>
</dbReference>
<evidence type="ECO:0000313" key="2">
    <source>
        <dbReference type="EMBL" id="MBW7461218.1"/>
    </source>
</evidence>
<dbReference type="Gene3D" id="3.20.20.140">
    <property type="entry name" value="Metal-dependent hydrolases"/>
    <property type="match status" value="1"/>
</dbReference>
<proteinExistence type="predicted"/>
<protein>
    <submittedName>
        <fullName evidence="2">PHP domain-containing protein</fullName>
    </submittedName>
</protein>
<dbReference type="EMBL" id="JAHZIK010002777">
    <property type="protein sequence ID" value="MBW7461218.1"/>
    <property type="molecule type" value="Genomic_DNA"/>
</dbReference>
<organism evidence="2 3">
    <name type="scientific">Paenibacillus sepulcri</name>
    <dbReference type="NCBI Taxonomy" id="359917"/>
    <lineage>
        <taxon>Bacteria</taxon>
        <taxon>Bacillati</taxon>
        <taxon>Bacillota</taxon>
        <taxon>Bacilli</taxon>
        <taxon>Bacillales</taxon>
        <taxon>Paenibacillaceae</taxon>
        <taxon>Paenibacillus</taxon>
    </lineage>
</organism>
<dbReference type="InterPro" id="IPR004013">
    <property type="entry name" value="PHP_dom"/>
</dbReference>
<dbReference type="PANTHER" id="PTHR42924:SF3">
    <property type="entry name" value="POLYMERASE_HISTIDINOL PHOSPHATASE N-TERMINAL DOMAIN-CONTAINING PROTEIN"/>
    <property type="match status" value="1"/>
</dbReference>
<dbReference type="Pfam" id="PF02811">
    <property type="entry name" value="PHP"/>
    <property type="match status" value="1"/>
</dbReference>
<accession>A0ABS7CJW5</accession>
<keyword evidence="3" id="KW-1185">Reference proteome</keyword>
<dbReference type="PANTHER" id="PTHR42924">
    <property type="entry name" value="EXONUCLEASE"/>
    <property type="match status" value="1"/>
</dbReference>
<sequence>MMKATTGITDLHCHTNASDNTFSVEEVVRQASEAGVATLAITDHDTTAAV</sequence>